<dbReference type="InterPro" id="IPR007554">
    <property type="entry name" value="Glycerophosphate_synth"/>
</dbReference>
<evidence type="ECO:0000313" key="1">
    <source>
        <dbReference type="EMBL" id="MFD2670555.1"/>
    </source>
</evidence>
<dbReference type="InterPro" id="IPR043148">
    <property type="entry name" value="TagF_C"/>
</dbReference>
<sequence length="786" mass="90891">MNMAQYRAFQLTSTFFTLFDHVRYKQVPLLRALAYEFHRKAVLYYEPMKPARLTAQHVHKLYDMLVAQDRVLPVPYHPKPGTSEKIVFGSLANYGFQLPAHKFILCLDGSQRRKSPCYVPEAMAPLNTRSFPFLVRQIKAVLRRKNMHPFFRKRWVFPWLKARLPSLMRKVDGIERLMNLTYVRGIIQSSSVNPVGYLLVHMGKQRKIPTINIQYGLIDFYQTLSTNADYYFAWGHTHKNRLMHYGTPASKIQLMGNARFDPIFTQTWMDKTQLASRLKFPANKTVFFYPEQPDLPEHNKIVVNKIIKALLPYSKHVILLVKKHPNQKQSGLTLALRRKYPFAKLIPHGAIHLYDLIHGSNALLIQYSTVGLEGMLFQKPVIALTFFPNRKRKEYSYYSSSPAITSARGQSQLNAIIRQYLKSQRYRNQMMNRQNLYREQAYSGTLSSTRIRNFVEAVSGMKINRTVAILPAFAESALYTRTLGGFPFLLHSIHAAKSSRWIDEVLVITQDPRVHDIARLANVTAIMTSPMDPYPYAAPMLQTCLHTLRSLKRTDQPPFENMIILDPLYPLLQARQLDHALRAFSSRLADSMMAIAPASRLPSPHQFSTADYPTLHWTIEGTKHSPTGALFMLKTVMAEQKQALIGHRTLPHIIAPEEGNRPIVTEKDCAYAEDILQGRRRAILLQVRKRRAIMVWRQKRRKAHQLQKRRAILRRRSLLQRTLQLRKKNASSLSLIRHNSLGKSVFDPFFRDDRNQSEQQSDHVFKRGLQNLLVREGGKDNGQLHL</sequence>
<accession>A0ABW5R691</accession>
<dbReference type="EMBL" id="JBHUMM010000002">
    <property type="protein sequence ID" value="MFD2670555.1"/>
    <property type="molecule type" value="Genomic_DNA"/>
</dbReference>
<name>A0ABW5R691_9BACL</name>
<dbReference type="Gene3D" id="3.40.50.12580">
    <property type="match status" value="1"/>
</dbReference>
<comment type="caution">
    <text evidence="1">The sequence shown here is derived from an EMBL/GenBank/DDBJ whole genome shotgun (WGS) entry which is preliminary data.</text>
</comment>
<proteinExistence type="predicted"/>
<keyword evidence="2" id="KW-1185">Reference proteome</keyword>
<dbReference type="Pfam" id="PF04464">
    <property type="entry name" value="Glyphos_transf"/>
    <property type="match status" value="1"/>
</dbReference>
<reference evidence="2" key="1">
    <citation type="journal article" date="2019" name="Int. J. Syst. Evol. Microbiol.">
        <title>The Global Catalogue of Microorganisms (GCM) 10K type strain sequencing project: providing services to taxonomists for standard genome sequencing and annotation.</title>
        <authorList>
            <consortium name="The Broad Institute Genomics Platform"/>
            <consortium name="The Broad Institute Genome Sequencing Center for Infectious Disease"/>
            <person name="Wu L."/>
            <person name="Ma J."/>
        </authorList>
    </citation>
    <scope>NUCLEOTIDE SEQUENCE [LARGE SCALE GENOMIC DNA]</scope>
    <source>
        <strain evidence="2">KCTC 33676</strain>
    </source>
</reference>
<evidence type="ECO:0000313" key="2">
    <source>
        <dbReference type="Proteomes" id="UP001597497"/>
    </source>
</evidence>
<organism evidence="1 2">
    <name type="scientific">Marinicrinis sediminis</name>
    <dbReference type="NCBI Taxonomy" id="1652465"/>
    <lineage>
        <taxon>Bacteria</taxon>
        <taxon>Bacillati</taxon>
        <taxon>Bacillota</taxon>
        <taxon>Bacilli</taxon>
        <taxon>Bacillales</taxon>
        <taxon>Paenibacillaceae</taxon>
    </lineage>
</organism>
<dbReference type="SUPFAM" id="SSF53448">
    <property type="entry name" value="Nucleotide-diphospho-sugar transferases"/>
    <property type="match status" value="1"/>
</dbReference>
<dbReference type="Gene3D" id="3.90.550.10">
    <property type="entry name" value="Spore Coat Polysaccharide Biosynthesis Protein SpsA, Chain A"/>
    <property type="match status" value="1"/>
</dbReference>
<protein>
    <submittedName>
        <fullName evidence="1">CDP-glycerol glycerophosphotransferase family protein</fullName>
    </submittedName>
</protein>
<gene>
    <name evidence="1" type="ORF">ACFSUC_02895</name>
</gene>
<dbReference type="SUPFAM" id="SSF53756">
    <property type="entry name" value="UDP-Glycosyltransferase/glycogen phosphorylase"/>
    <property type="match status" value="1"/>
</dbReference>
<dbReference type="InterPro" id="IPR029044">
    <property type="entry name" value="Nucleotide-diphossugar_trans"/>
</dbReference>
<dbReference type="Proteomes" id="UP001597497">
    <property type="component" value="Unassembled WGS sequence"/>
</dbReference>
<dbReference type="RefSeq" id="WP_379927944.1">
    <property type="nucleotide sequence ID" value="NZ_JBHUMM010000002.1"/>
</dbReference>